<dbReference type="PANTHER" id="PTHR31973">
    <property type="entry name" value="POLYPROTEIN, PUTATIVE-RELATED"/>
    <property type="match status" value="1"/>
</dbReference>
<evidence type="ECO:0000256" key="2">
    <source>
        <dbReference type="ARBA" id="ARBA00022771"/>
    </source>
</evidence>
<feature type="domain" description="SWIM-type" evidence="5">
    <location>
        <begin position="49"/>
        <end position="91"/>
    </location>
</feature>
<keyword evidence="1" id="KW-0479">Metal-binding</keyword>
<gene>
    <name evidence="6" type="ORF">L3X38_010804</name>
</gene>
<dbReference type="AlphaFoldDB" id="A0AAD4WGZ4"/>
<organism evidence="6 7">
    <name type="scientific">Prunus dulcis</name>
    <name type="common">Almond</name>
    <name type="synonym">Amygdalus dulcis</name>
    <dbReference type="NCBI Taxonomy" id="3755"/>
    <lineage>
        <taxon>Eukaryota</taxon>
        <taxon>Viridiplantae</taxon>
        <taxon>Streptophyta</taxon>
        <taxon>Embryophyta</taxon>
        <taxon>Tracheophyta</taxon>
        <taxon>Spermatophyta</taxon>
        <taxon>Magnoliopsida</taxon>
        <taxon>eudicotyledons</taxon>
        <taxon>Gunneridae</taxon>
        <taxon>Pentapetalae</taxon>
        <taxon>rosids</taxon>
        <taxon>fabids</taxon>
        <taxon>Rosales</taxon>
        <taxon>Rosaceae</taxon>
        <taxon>Amygdaloideae</taxon>
        <taxon>Amygdaleae</taxon>
        <taxon>Prunus</taxon>
    </lineage>
</organism>
<evidence type="ECO:0000313" key="7">
    <source>
        <dbReference type="Proteomes" id="UP001054821"/>
    </source>
</evidence>
<dbReference type="InterPro" id="IPR007527">
    <property type="entry name" value="Znf_SWIM"/>
</dbReference>
<keyword evidence="3" id="KW-0862">Zinc</keyword>
<dbReference type="PROSITE" id="PS50966">
    <property type="entry name" value="ZF_SWIM"/>
    <property type="match status" value="1"/>
</dbReference>
<evidence type="ECO:0000256" key="1">
    <source>
        <dbReference type="ARBA" id="ARBA00022723"/>
    </source>
</evidence>
<evidence type="ECO:0000313" key="6">
    <source>
        <dbReference type="EMBL" id="KAI5342928.1"/>
    </source>
</evidence>
<dbReference type="PANTHER" id="PTHR31973:SF199">
    <property type="entry name" value="SWIM-TYPE DOMAIN-CONTAINING PROTEIN"/>
    <property type="match status" value="1"/>
</dbReference>
<accession>A0AAD4WGZ4</accession>
<reference evidence="6 7" key="1">
    <citation type="journal article" date="2022" name="G3 (Bethesda)">
        <title>Whole-genome sequence and methylome profiling of the almond [Prunus dulcis (Mill.) D.A. Webb] cultivar 'Nonpareil'.</title>
        <authorList>
            <person name="D'Amico-Willman K.M."/>
            <person name="Ouma W.Z."/>
            <person name="Meulia T."/>
            <person name="Sideli G.M."/>
            <person name="Gradziel T.M."/>
            <person name="Fresnedo-Ramirez J."/>
        </authorList>
    </citation>
    <scope>NUCLEOTIDE SEQUENCE [LARGE SCALE GENOMIC DNA]</scope>
    <source>
        <strain evidence="6">Clone GOH B32 T37-40</strain>
    </source>
</reference>
<dbReference type="Pfam" id="PF04434">
    <property type="entry name" value="SWIM"/>
    <property type="match status" value="1"/>
</dbReference>
<evidence type="ECO:0000259" key="5">
    <source>
        <dbReference type="PROSITE" id="PS50966"/>
    </source>
</evidence>
<dbReference type="EMBL" id="JAJFAZ020000002">
    <property type="protein sequence ID" value="KAI5342928.1"/>
    <property type="molecule type" value="Genomic_DNA"/>
</dbReference>
<evidence type="ECO:0000256" key="4">
    <source>
        <dbReference type="PROSITE-ProRule" id="PRU00325"/>
    </source>
</evidence>
<evidence type="ECO:0000256" key="3">
    <source>
        <dbReference type="ARBA" id="ARBA00022833"/>
    </source>
</evidence>
<dbReference type="SMART" id="SM00575">
    <property type="entry name" value="ZnF_PMZ"/>
    <property type="match status" value="1"/>
</dbReference>
<dbReference type="InterPro" id="IPR006564">
    <property type="entry name" value="Znf_PMZ"/>
</dbReference>
<sequence>MTASMLGSSWAGRVTILWALSFLNLSWRAKFRPKQSHRFGRMYCGNGLFQVGDTLVDQHSFNLWTRTCSCRRWVLNGIPCMHAVSAIFHNRQEAEQFVDKCYTPEAYLRAYSPVIHPVKSMKYWPKEAT</sequence>
<proteinExistence type="predicted"/>
<protein>
    <recommendedName>
        <fullName evidence="5">SWIM-type domain-containing protein</fullName>
    </recommendedName>
</protein>
<dbReference type="GO" id="GO:0008270">
    <property type="term" value="F:zinc ion binding"/>
    <property type="evidence" value="ECO:0007669"/>
    <property type="project" value="UniProtKB-KW"/>
</dbReference>
<name>A0AAD4WGZ4_PRUDU</name>
<comment type="caution">
    <text evidence="6">The sequence shown here is derived from an EMBL/GenBank/DDBJ whole genome shotgun (WGS) entry which is preliminary data.</text>
</comment>
<dbReference type="Proteomes" id="UP001054821">
    <property type="component" value="Chromosome 2"/>
</dbReference>
<keyword evidence="2 4" id="KW-0863">Zinc-finger</keyword>
<keyword evidence="7" id="KW-1185">Reference proteome</keyword>